<keyword evidence="4" id="KW-0378">Hydrolase</keyword>
<dbReference type="PRINTS" id="PR00792">
    <property type="entry name" value="PEPSIN"/>
</dbReference>
<dbReference type="InterPro" id="IPR034164">
    <property type="entry name" value="Pepsin-like_dom"/>
</dbReference>
<feature type="active site" evidence="5">
    <location>
        <position position="201"/>
    </location>
</feature>
<evidence type="ECO:0000256" key="6">
    <source>
        <dbReference type="PIRSR" id="PIRSR601461-2"/>
    </source>
</evidence>
<dbReference type="GO" id="GO:0016485">
    <property type="term" value="P:protein processing"/>
    <property type="evidence" value="ECO:0007669"/>
    <property type="project" value="UniProtKB-ARBA"/>
</dbReference>
<feature type="disulfide bond" evidence="6">
    <location>
        <begin position="214"/>
        <end position="219"/>
    </location>
</feature>
<feature type="compositionally biased region" description="Basic and acidic residues" evidence="7">
    <location>
        <begin position="129"/>
        <end position="142"/>
    </location>
</feature>
<dbReference type="InterPro" id="IPR033121">
    <property type="entry name" value="PEPTIDASE_A1"/>
</dbReference>
<organism evidence="9 10">
    <name type="scientific">Babesia ovata</name>
    <dbReference type="NCBI Taxonomy" id="189622"/>
    <lineage>
        <taxon>Eukaryota</taxon>
        <taxon>Sar</taxon>
        <taxon>Alveolata</taxon>
        <taxon>Apicomplexa</taxon>
        <taxon>Aconoidasida</taxon>
        <taxon>Piroplasmida</taxon>
        <taxon>Babesiidae</taxon>
        <taxon>Babesia</taxon>
    </lineage>
</organism>
<keyword evidence="3" id="KW-0064">Aspartyl protease</keyword>
<evidence type="ECO:0000256" key="7">
    <source>
        <dbReference type="SAM" id="MobiDB-lite"/>
    </source>
</evidence>
<dbReference type="GO" id="GO:0004190">
    <property type="term" value="F:aspartic-type endopeptidase activity"/>
    <property type="evidence" value="ECO:0007669"/>
    <property type="project" value="UniProtKB-KW"/>
</dbReference>
<dbReference type="SUPFAM" id="SSF50630">
    <property type="entry name" value="Acid proteases"/>
    <property type="match status" value="2"/>
</dbReference>
<feature type="region of interest" description="Disordered" evidence="7">
    <location>
        <begin position="107"/>
        <end position="165"/>
    </location>
</feature>
<dbReference type="CDD" id="cd05471">
    <property type="entry name" value="pepsin_like"/>
    <property type="match status" value="1"/>
</dbReference>
<evidence type="ECO:0000256" key="4">
    <source>
        <dbReference type="ARBA" id="ARBA00022801"/>
    </source>
</evidence>
<dbReference type="InterPro" id="IPR001461">
    <property type="entry name" value="Aspartic_peptidase_A1"/>
</dbReference>
<dbReference type="InterPro" id="IPR021109">
    <property type="entry name" value="Peptidase_aspartic_dom_sf"/>
</dbReference>
<sequence>MKVTSAYAVVIAAAYVRCVYGLGDNLQSAAISRSQQCHGANGCQDVIIDAYADADVAATCNKATPTWNTPAQALQRSLRAQYPRMLTSQLFMKPKYAIKLHRFTQLNNAKNRREPGPDKNTRSTNKASSGHERKDRIVKARDSSFTWQSAETASPSAEPTTDAGAPGAQMLRQFLFNFENNQYFGEIEVGTPPSKFVVVFDTGSSQLWIPSKQCSSNGCARHRQFDSTQSSTYKEAAPGSAASNAYIQYGTGECVLALGSDTVRIGPLEVKNQSLGLATYESDHPFGDLPFDGLVGLGFPDAAFSADTDSLPLMDNIVKQKLLNRNIMAFYMTKDRTQPGTLSFGSIDPMYVLPGHSPWWFPVVSTDFWEIEMDSILIDGKPMELQRKYNAAIDTGSSLISGPSEVVGPLLQKLSLSGDCSNANSLPTISFVFVDMLGRRIKFDMSPDDYLVRMDEDDADFGMHLATTTTTGSRSSQPGEAVSDHDKRHDDGNHGVDGGAAGETSANSEGGDAEKSGRNADDVKGRSSTTGEKPRVATKAEGTPDAAMRCVVGIMAMDVPKPKGPLFVMGVSFINRYMAIFDRDAMAVGLVPSAHKQDDSDKQLLLQQDFEISPGECNSPVYNTVQISAPASTPCRHGKLLQLPA</sequence>
<dbReference type="FunFam" id="2.40.70.10:FF:000115">
    <property type="entry name" value="Lysosomal aspartic protease"/>
    <property type="match status" value="1"/>
</dbReference>
<evidence type="ECO:0000313" key="10">
    <source>
        <dbReference type="Proteomes" id="UP000236319"/>
    </source>
</evidence>
<dbReference type="GeneID" id="39873074"/>
<proteinExistence type="inferred from homology"/>
<dbReference type="OrthoDB" id="771136at2759"/>
<name>A0A2H6K8I6_9APIC</name>
<dbReference type="Pfam" id="PF00026">
    <property type="entry name" value="Asp"/>
    <property type="match status" value="1"/>
</dbReference>
<evidence type="ECO:0000256" key="3">
    <source>
        <dbReference type="ARBA" id="ARBA00022750"/>
    </source>
</evidence>
<keyword evidence="6" id="KW-1015">Disulfide bond</keyword>
<dbReference type="PANTHER" id="PTHR47966:SF51">
    <property type="entry name" value="BETA-SITE APP-CLEAVING ENZYME, ISOFORM A-RELATED"/>
    <property type="match status" value="1"/>
</dbReference>
<comment type="caution">
    <text evidence="9">The sequence shown here is derived from an EMBL/GenBank/DDBJ whole genome shotgun (WGS) entry which is preliminary data.</text>
</comment>
<dbReference type="AlphaFoldDB" id="A0A2H6K8I6"/>
<dbReference type="VEuPathDB" id="PiroplasmaDB:BOVATA_007970"/>
<reference evidence="9 10" key="1">
    <citation type="journal article" date="2017" name="BMC Genomics">
        <title>Whole-genome assembly of Babesia ovata and comparative genomics between closely related pathogens.</title>
        <authorList>
            <person name="Yamagishi J."/>
            <person name="Asada M."/>
            <person name="Hakimi H."/>
            <person name="Tanaka T.Q."/>
            <person name="Sugimoto C."/>
            <person name="Kawazu S."/>
        </authorList>
    </citation>
    <scope>NUCLEOTIDE SEQUENCE [LARGE SCALE GENOMIC DNA]</scope>
    <source>
        <strain evidence="9 10">Miyake</strain>
    </source>
</reference>
<dbReference type="Proteomes" id="UP000236319">
    <property type="component" value="Unassembled WGS sequence"/>
</dbReference>
<accession>A0A2H6K8I6</accession>
<evidence type="ECO:0000313" key="9">
    <source>
        <dbReference type="EMBL" id="GBE59304.1"/>
    </source>
</evidence>
<feature type="domain" description="Peptidase A1" evidence="8">
    <location>
        <begin position="183"/>
        <end position="591"/>
    </location>
</feature>
<evidence type="ECO:0000259" key="8">
    <source>
        <dbReference type="PROSITE" id="PS51767"/>
    </source>
</evidence>
<dbReference type="RefSeq" id="XP_028865547.1">
    <property type="nucleotide sequence ID" value="XM_029009714.1"/>
</dbReference>
<keyword evidence="10" id="KW-1185">Reference proteome</keyword>
<feature type="region of interest" description="Disordered" evidence="7">
    <location>
        <begin position="467"/>
        <end position="542"/>
    </location>
</feature>
<feature type="active site" evidence="5">
    <location>
        <position position="394"/>
    </location>
</feature>
<feature type="compositionally biased region" description="Polar residues" evidence="7">
    <location>
        <begin position="143"/>
        <end position="159"/>
    </location>
</feature>
<protein>
    <submittedName>
        <fullName evidence="9">Eimepsin</fullName>
    </submittedName>
</protein>
<evidence type="ECO:0000256" key="5">
    <source>
        <dbReference type="PIRSR" id="PIRSR601461-1"/>
    </source>
</evidence>
<evidence type="ECO:0000256" key="1">
    <source>
        <dbReference type="ARBA" id="ARBA00007447"/>
    </source>
</evidence>
<feature type="compositionally biased region" description="Basic and acidic residues" evidence="7">
    <location>
        <begin position="482"/>
        <end position="494"/>
    </location>
</feature>
<comment type="similarity">
    <text evidence="1">Belongs to the peptidase A1 family.</text>
</comment>
<feature type="compositionally biased region" description="Basic and acidic residues" evidence="7">
    <location>
        <begin position="512"/>
        <end position="525"/>
    </location>
</feature>
<dbReference type="EMBL" id="BDSA01000001">
    <property type="protein sequence ID" value="GBE59304.1"/>
    <property type="molecule type" value="Genomic_DNA"/>
</dbReference>
<evidence type="ECO:0000256" key="2">
    <source>
        <dbReference type="ARBA" id="ARBA00022670"/>
    </source>
</evidence>
<gene>
    <name evidence="9" type="ORF">BOVATA_007970</name>
</gene>
<dbReference type="PANTHER" id="PTHR47966">
    <property type="entry name" value="BETA-SITE APP-CLEAVING ENZYME, ISOFORM A-RELATED"/>
    <property type="match status" value="1"/>
</dbReference>
<feature type="compositionally biased region" description="Basic and acidic residues" evidence="7">
    <location>
        <begin position="111"/>
        <end position="121"/>
    </location>
</feature>
<dbReference type="PROSITE" id="PS51767">
    <property type="entry name" value="PEPTIDASE_A1"/>
    <property type="match status" value="1"/>
</dbReference>
<dbReference type="Gene3D" id="2.40.70.10">
    <property type="entry name" value="Acid Proteases"/>
    <property type="match status" value="3"/>
</dbReference>
<feature type="compositionally biased region" description="Polar residues" evidence="7">
    <location>
        <begin position="467"/>
        <end position="478"/>
    </location>
</feature>
<keyword evidence="2" id="KW-0645">Protease</keyword>